<accession>A0AAW0TXH4</accession>
<dbReference type="InterPro" id="IPR036915">
    <property type="entry name" value="Cyclin-like_sf"/>
</dbReference>
<evidence type="ECO:0000256" key="2">
    <source>
        <dbReference type="SAM" id="MobiDB-lite"/>
    </source>
</evidence>
<dbReference type="Proteomes" id="UP001487740">
    <property type="component" value="Unassembled WGS sequence"/>
</dbReference>
<dbReference type="InterPro" id="IPR039361">
    <property type="entry name" value="Cyclin"/>
</dbReference>
<evidence type="ECO:0000313" key="5">
    <source>
        <dbReference type="Proteomes" id="UP001487740"/>
    </source>
</evidence>
<feature type="compositionally biased region" description="Low complexity" evidence="2">
    <location>
        <begin position="45"/>
        <end position="55"/>
    </location>
</feature>
<feature type="region of interest" description="Disordered" evidence="2">
    <location>
        <begin position="302"/>
        <end position="323"/>
    </location>
</feature>
<keyword evidence="5" id="KW-1185">Reference proteome</keyword>
<evidence type="ECO:0000256" key="1">
    <source>
        <dbReference type="RuleBase" id="RU000383"/>
    </source>
</evidence>
<sequence>MGSMPGGGAVGVWVGGDRLRPTHLRATLTRLREKERRDWQPCILQPQQDSRQPQQQERDEVGVAGRDGAVWWQGEACGALGWGYETKFGAAAILDQMLQRVRVPARYLHAVAAAAVFLSAKVNEEDENVPSTEEVVWRGQMRCSARELLRMERVLLDKLSWCLPPTTVLDFLQVLHALAIVTAPKHHHHHRHQQCQSQRYQCRHALRGEDSPTHQLEALTVRLWHVVGCGESGALRPSLLALALLSLELEAATPEPGLTPWLQALTQVSEEELVEAQGRVRRFLGEVVDSYRTSALTLPPSLLLPSPVPPETVPPSRPNKRKVERCAASEEDAYMDIKKLYAHGKTHTTTTTTTTTSPKHKTSQIEQDDLYTDIRRLYSSPPPFHPCDTPSPTPPLLPGDCRQVPGGWQQAGSECQEEEEEEEEGDPVFQGQDCSEEFSEASLEDPLQNITYCHQEDI</sequence>
<comment type="caution">
    <text evidence="4">The sequence shown here is derived from an EMBL/GenBank/DDBJ whole genome shotgun (WGS) entry which is preliminary data.</text>
</comment>
<dbReference type="PANTHER" id="PTHR10177">
    <property type="entry name" value="CYCLINS"/>
    <property type="match status" value="1"/>
</dbReference>
<dbReference type="SMART" id="SM00385">
    <property type="entry name" value="CYCLIN"/>
    <property type="match status" value="1"/>
</dbReference>
<dbReference type="InterPro" id="IPR006671">
    <property type="entry name" value="Cyclin_N"/>
</dbReference>
<name>A0AAW0TXH4_SCYPA</name>
<dbReference type="EMBL" id="JARAKH010000022">
    <property type="protein sequence ID" value="KAK8392457.1"/>
    <property type="molecule type" value="Genomic_DNA"/>
</dbReference>
<organism evidence="4 5">
    <name type="scientific">Scylla paramamosain</name>
    <name type="common">Mud crab</name>
    <dbReference type="NCBI Taxonomy" id="85552"/>
    <lineage>
        <taxon>Eukaryota</taxon>
        <taxon>Metazoa</taxon>
        <taxon>Ecdysozoa</taxon>
        <taxon>Arthropoda</taxon>
        <taxon>Crustacea</taxon>
        <taxon>Multicrustacea</taxon>
        <taxon>Malacostraca</taxon>
        <taxon>Eumalacostraca</taxon>
        <taxon>Eucarida</taxon>
        <taxon>Decapoda</taxon>
        <taxon>Pleocyemata</taxon>
        <taxon>Brachyura</taxon>
        <taxon>Eubrachyura</taxon>
        <taxon>Portunoidea</taxon>
        <taxon>Portunidae</taxon>
        <taxon>Portuninae</taxon>
        <taxon>Scylla</taxon>
    </lineage>
</organism>
<evidence type="ECO:0000313" key="4">
    <source>
        <dbReference type="EMBL" id="KAK8392457.1"/>
    </source>
</evidence>
<proteinExistence type="inferred from homology"/>
<dbReference type="SUPFAM" id="SSF47954">
    <property type="entry name" value="Cyclin-like"/>
    <property type="match status" value="1"/>
</dbReference>
<evidence type="ECO:0000259" key="3">
    <source>
        <dbReference type="SMART" id="SM00385"/>
    </source>
</evidence>
<feature type="compositionally biased region" description="Acidic residues" evidence="2">
    <location>
        <begin position="434"/>
        <end position="443"/>
    </location>
</feature>
<gene>
    <name evidence="4" type="ORF">O3P69_014663</name>
</gene>
<keyword evidence="1" id="KW-0195">Cyclin</keyword>
<dbReference type="Gene3D" id="1.10.472.10">
    <property type="entry name" value="Cyclin-like"/>
    <property type="match status" value="2"/>
</dbReference>
<reference evidence="4 5" key="1">
    <citation type="submission" date="2023-03" db="EMBL/GenBank/DDBJ databases">
        <title>High-quality genome of Scylla paramamosain provides insights in environmental adaptation.</title>
        <authorList>
            <person name="Zhang L."/>
        </authorList>
    </citation>
    <scope>NUCLEOTIDE SEQUENCE [LARGE SCALE GENOMIC DNA]</scope>
    <source>
        <strain evidence="4">LZ_2023a</strain>
        <tissue evidence="4">Muscle</tissue>
    </source>
</reference>
<dbReference type="Pfam" id="PF00134">
    <property type="entry name" value="Cyclin_N"/>
    <property type="match status" value="1"/>
</dbReference>
<feature type="domain" description="Cyclin-like" evidence="3">
    <location>
        <begin position="75"/>
        <end position="157"/>
    </location>
</feature>
<protein>
    <recommendedName>
        <fullName evidence="3">Cyclin-like domain-containing protein</fullName>
    </recommendedName>
</protein>
<feature type="region of interest" description="Disordered" evidence="2">
    <location>
        <begin position="39"/>
        <end position="60"/>
    </location>
</feature>
<feature type="region of interest" description="Disordered" evidence="2">
    <location>
        <begin position="404"/>
        <end position="458"/>
    </location>
</feature>
<dbReference type="AlphaFoldDB" id="A0AAW0TXH4"/>
<dbReference type="InterPro" id="IPR013763">
    <property type="entry name" value="Cyclin-like_dom"/>
</dbReference>
<feature type="compositionally biased region" description="Pro residues" evidence="2">
    <location>
        <begin position="306"/>
        <end position="317"/>
    </location>
</feature>
<feature type="compositionally biased region" description="Acidic residues" evidence="2">
    <location>
        <begin position="415"/>
        <end position="426"/>
    </location>
</feature>
<comment type="similarity">
    <text evidence="1">Belongs to the cyclin family.</text>
</comment>